<organism evidence="1 2">
    <name type="scientific">Castanea mollissima</name>
    <name type="common">Chinese chestnut</name>
    <dbReference type="NCBI Taxonomy" id="60419"/>
    <lineage>
        <taxon>Eukaryota</taxon>
        <taxon>Viridiplantae</taxon>
        <taxon>Streptophyta</taxon>
        <taxon>Embryophyta</taxon>
        <taxon>Tracheophyta</taxon>
        <taxon>Spermatophyta</taxon>
        <taxon>Magnoliopsida</taxon>
        <taxon>eudicotyledons</taxon>
        <taxon>Gunneridae</taxon>
        <taxon>Pentapetalae</taxon>
        <taxon>rosids</taxon>
        <taxon>fabids</taxon>
        <taxon>Fagales</taxon>
        <taxon>Fagaceae</taxon>
        <taxon>Castanea</taxon>
    </lineage>
</organism>
<dbReference type="AlphaFoldDB" id="A0A8J4S1F9"/>
<protein>
    <submittedName>
        <fullName evidence="1">Uncharacterized protein</fullName>
    </submittedName>
</protein>
<evidence type="ECO:0000313" key="1">
    <source>
        <dbReference type="EMBL" id="KAF3976445.1"/>
    </source>
</evidence>
<dbReference type="Proteomes" id="UP000737018">
    <property type="component" value="Unassembled WGS sequence"/>
</dbReference>
<proteinExistence type="predicted"/>
<gene>
    <name evidence="1" type="ORF">CMV_000376</name>
</gene>
<dbReference type="EMBL" id="JRKL02000019">
    <property type="protein sequence ID" value="KAF3976445.1"/>
    <property type="molecule type" value="Genomic_DNA"/>
</dbReference>
<comment type="caution">
    <text evidence="1">The sequence shown here is derived from an EMBL/GenBank/DDBJ whole genome shotgun (WGS) entry which is preliminary data.</text>
</comment>
<name>A0A8J4S1F9_9ROSI</name>
<accession>A0A8J4S1F9</accession>
<sequence>MAHSLDVIDQIVDQEAGFLVADTSFGAHSTAVENSGCPVQVQSQLVVGSGLNIPISEVARGLIESEFPRLSWDDSLPSNKGEEAGNPEVITPLALWNPNGFLDLVSVEDGSDRFSVEEVLEPSEWVRRMIRGFSSFVGFPIDCCERQCIDFFQKLERVWEQQATAVTTRRGIVIIRADGADLL</sequence>
<reference evidence="1" key="1">
    <citation type="submission" date="2020-03" db="EMBL/GenBank/DDBJ databases">
        <title>Castanea mollissima Vanexum genome sequencing.</title>
        <authorList>
            <person name="Staton M."/>
        </authorList>
    </citation>
    <scope>NUCLEOTIDE SEQUENCE</scope>
    <source>
        <tissue evidence="1">Leaf</tissue>
    </source>
</reference>
<keyword evidence="2" id="KW-1185">Reference proteome</keyword>
<evidence type="ECO:0000313" key="2">
    <source>
        <dbReference type="Proteomes" id="UP000737018"/>
    </source>
</evidence>